<dbReference type="GO" id="GO:0006508">
    <property type="term" value="P:proteolysis"/>
    <property type="evidence" value="ECO:0007669"/>
    <property type="project" value="UniProtKB-KW"/>
</dbReference>
<accession>A0A9J6BLL0</accession>
<keyword evidence="7" id="KW-1185">Reference proteome</keyword>
<evidence type="ECO:0000256" key="4">
    <source>
        <dbReference type="ARBA" id="ARBA00022801"/>
    </source>
</evidence>
<name>A0A9J6BLL0_POLVA</name>
<protein>
    <recommendedName>
        <fullName evidence="5">Cytosol aminopeptidase domain-containing protein</fullName>
    </recommendedName>
</protein>
<reference evidence="6" key="1">
    <citation type="submission" date="2021-03" db="EMBL/GenBank/DDBJ databases">
        <title>Chromosome level genome of the anhydrobiotic midge Polypedilum vanderplanki.</title>
        <authorList>
            <person name="Yoshida Y."/>
            <person name="Kikawada T."/>
            <person name="Gusev O."/>
        </authorList>
    </citation>
    <scope>NUCLEOTIDE SEQUENCE</scope>
    <source>
        <strain evidence="6">NIAS01</strain>
        <tissue evidence="6">Whole body or cell culture</tissue>
    </source>
</reference>
<dbReference type="GO" id="GO:0070006">
    <property type="term" value="F:metalloaminopeptidase activity"/>
    <property type="evidence" value="ECO:0007669"/>
    <property type="project" value="InterPro"/>
</dbReference>
<dbReference type="InterPro" id="IPR011356">
    <property type="entry name" value="Leucine_aapep/pepB"/>
</dbReference>
<dbReference type="Gene3D" id="3.40.630.10">
    <property type="entry name" value="Zn peptidases"/>
    <property type="match status" value="1"/>
</dbReference>
<dbReference type="Pfam" id="PF00883">
    <property type="entry name" value="Peptidase_M17"/>
    <property type="match status" value="1"/>
</dbReference>
<dbReference type="AlphaFoldDB" id="A0A9J6BLL0"/>
<organism evidence="6 7">
    <name type="scientific">Polypedilum vanderplanki</name>
    <name type="common">Sleeping chironomid midge</name>
    <dbReference type="NCBI Taxonomy" id="319348"/>
    <lineage>
        <taxon>Eukaryota</taxon>
        <taxon>Metazoa</taxon>
        <taxon>Ecdysozoa</taxon>
        <taxon>Arthropoda</taxon>
        <taxon>Hexapoda</taxon>
        <taxon>Insecta</taxon>
        <taxon>Pterygota</taxon>
        <taxon>Neoptera</taxon>
        <taxon>Endopterygota</taxon>
        <taxon>Diptera</taxon>
        <taxon>Nematocera</taxon>
        <taxon>Chironomoidea</taxon>
        <taxon>Chironomidae</taxon>
        <taxon>Chironominae</taxon>
        <taxon>Polypedilum</taxon>
        <taxon>Polypedilum</taxon>
    </lineage>
</organism>
<evidence type="ECO:0000259" key="5">
    <source>
        <dbReference type="PROSITE" id="PS00631"/>
    </source>
</evidence>
<keyword evidence="2" id="KW-0031">Aminopeptidase</keyword>
<dbReference type="PANTHER" id="PTHR11963">
    <property type="entry name" value="LEUCINE AMINOPEPTIDASE-RELATED"/>
    <property type="match status" value="1"/>
</dbReference>
<dbReference type="GO" id="GO:0030145">
    <property type="term" value="F:manganese ion binding"/>
    <property type="evidence" value="ECO:0007669"/>
    <property type="project" value="InterPro"/>
</dbReference>
<evidence type="ECO:0000256" key="1">
    <source>
        <dbReference type="ARBA" id="ARBA00009528"/>
    </source>
</evidence>
<evidence type="ECO:0000313" key="6">
    <source>
        <dbReference type="EMBL" id="KAG5670519.1"/>
    </source>
</evidence>
<keyword evidence="4" id="KW-0378">Hydrolase</keyword>
<evidence type="ECO:0000313" key="7">
    <source>
        <dbReference type="Proteomes" id="UP001107558"/>
    </source>
</evidence>
<comment type="similarity">
    <text evidence="1">Belongs to the peptidase M17 family.</text>
</comment>
<dbReference type="PANTHER" id="PTHR11963:SF48">
    <property type="entry name" value="DIPEPTIDASE B, ISOFORM A"/>
    <property type="match status" value="1"/>
</dbReference>
<dbReference type="SUPFAM" id="SSF53187">
    <property type="entry name" value="Zn-dependent exopeptidases"/>
    <property type="match status" value="1"/>
</dbReference>
<dbReference type="OrthoDB" id="10041421at2759"/>
<dbReference type="EMBL" id="JADBJN010000003">
    <property type="protein sequence ID" value="KAG5670519.1"/>
    <property type="molecule type" value="Genomic_DNA"/>
</dbReference>
<comment type="caution">
    <text evidence="6">The sequence shown here is derived from an EMBL/GenBank/DDBJ whole genome shotgun (WGS) entry which is preliminary data.</text>
</comment>
<keyword evidence="3" id="KW-0645">Protease</keyword>
<dbReference type="InterPro" id="IPR000819">
    <property type="entry name" value="Peptidase_M17_C"/>
</dbReference>
<dbReference type="PROSITE" id="PS00631">
    <property type="entry name" value="CYTOSOL_AP"/>
    <property type="match status" value="1"/>
</dbReference>
<evidence type="ECO:0000256" key="2">
    <source>
        <dbReference type="ARBA" id="ARBA00022438"/>
    </source>
</evidence>
<dbReference type="CDD" id="cd00433">
    <property type="entry name" value="Peptidase_M17"/>
    <property type="match status" value="1"/>
</dbReference>
<dbReference type="Proteomes" id="UP001107558">
    <property type="component" value="Chromosome 3"/>
</dbReference>
<dbReference type="GO" id="GO:0005737">
    <property type="term" value="C:cytoplasm"/>
    <property type="evidence" value="ECO:0007669"/>
    <property type="project" value="InterPro"/>
</dbReference>
<gene>
    <name evidence="6" type="ORF">PVAND_000777</name>
</gene>
<feature type="domain" description="Cytosol aminopeptidase" evidence="5">
    <location>
        <begin position="359"/>
        <end position="366"/>
    </location>
</feature>
<sequence>MGQKLIFYFDYYLIALEILDKINSIIYNFSFPNIKASELSSEDYDCLVIVQDKQIPAAISDYVADSVKIDKGFSSDVQCFKVDNKFTVYSPLNLDDYSDVRDYFRAAKKGVERAMKAGYRNPLLLIPSTPKFKYSELNVILGALAASYVPAQYREQVPEKAFRLDAINVAWSQKDQLAQLIDTVNWMYSGLQIAKDIGGGDPEFMAPPKVQKYIEREFTSGVIKIEVISDQDRLEKEFPLFGAVNRASRKIERHQGRIIFMEYVPPKKSRRTLMLIGKGVTYDTGGADIKAGGVMAGMSRDKCGAAAVAGFMKCVELKRPEDVHVIAALCMVRNNVGEECYVADEIITSRAGVRVRVGNTDAEGRMAMADVLCLMKERAVKENLPDCFLYTIATLTGHACLALGDYTGVVDNKVAENASHATDFCKAGEQIGDPSAISPLRREDFDFHKSKGYGEDLLQCNNLPSSRTPRGHQTPAAFLIMASGLDQNDASSTRPLKYTHLDIAGSSGDVPNPPTGTPILSLAQLHLM</sequence>
<dbReference type="PRINTS" id="PR00481">
    <property type="entry name" value="LAMNOPPTDASE"/>
</dbReference>
<evidence type="ECO:0000256" key="3">
    <source>
        <dbReference type="ARBA" id="ARBA00022670"/>
    </source>
</evidence>
<proteinExistence type="inferred from homology"/>